<proteinExistence type="predicted"/>
<evidence type="ECO:0000313" key="2">
    <source>
        <dbReference type="EMBL" id="HIT76234.1"/>
    </source>
</evidence>
<dbReference type="EMBL" id="DVLP01000343">
    <property type="protein sequence ID" value="HIT76234.1"/>
    <property type="molecule type" value="Genomic_DNA"/>
</dbReference>
<protein>
    <submittedName>
        <fullName evidence="2">Uncharacterized protein</fullName>
    </submittedName>
</protein>
<comment type="caution">
    <text evidence="2">The sequence shown here is derived from an EMBL/GenBank/DDBJ whole genome shotgun (WGS) entry which is preliminary data.</text>
</comment>
<dbReference type="InterPro" id="IPR036188">
    <property type="entry name" value="FAD/NAD-bd_sf"/>
</dbReference>
<sequence length="228" mass="24729">VAVQLSNERRFGRWMMTTDDRPDRASLLLDLLVARLRTRRVEVRTGAAVTAVGRRSEHLEVSVADDEPVTARTVVLGVHPGEAYRILGRRAGAERRRARRSQAALAPVITHEVTGADGNDPAPDAPVTDEAGETVHHGPDGPRITWTRPLADGRVLHSVHDWTRAQPSPGAGIAWQGAKSVMRRPPIRSEVDGVHLAGPFSRGGEDLSHVVLSGALASYACHERLQQS</sequence>
<accession>A0A9D1KME3</accession>
<evidence type="ECO:0000313" key="3">
    <source>
        <dbReference type="Proteomes" id="UP000886842"/>
    </source>
</evidence>
<gene>
    <name evidence="2" type="ORF">IAA98_11675</name>
</gene>
<reference evidence="2" key="1">
    <citation type="submission" date="2020-10" db="EMBL/GenBank/DDBJ databases">
        <authorList>
            <person name="Gilroy R."/>
        </authorList>
    </citation>
    <scope>NUCLEOTIDE SEQUENCE</scope>
    <source>
        <strain evidence="2">ChiGjej1B1-24693</strain>
    </source>
</reference>
<feature type="region of interest" description="Disordered" evidence="1">
    <location>
        <begin position="113"/>
        <end position="143"/>
    </location>
</feature>
<name>A0A9D1KME3_9ACTN</name>
<evidence type="ECO:0000256" key="1">
    <source>
        <dbReference type="SAM" id="MobiDB-lite"/>
    </source>
</evidence>
<reference evidence="2" key="2">
    <citation type="journal article" date="2021" name="PeerJ">
        <title>Extensive microbial diversity within the chicken gut microbiome revealed by metagenomics and culture.</title>
        <authorList>
            <person name="Gilroy R."/>
            <person name="Ravi A."/>
            <person name="Getino M."/>
            <person name="Pursley I."/>
            <person name="Horton D.L."/>
            <person name="Alikhan N.F."/>
            <person name="Baker D."/>
            <person name="Gharbi K."/>
            <person name="Hall N."/>
            <person name="Watson M."/>
            <person name="Adriaenssens E.M."/>
            <person name="Foster-Nyarko E."/>
            <person name="Jarju S."/>
            <person name="Secka A."/>
            <person name="Antonio M."/>
            <person name="Oren A."/>
            <person name="Chaudhuri R.R."/>
            <person name="La Ragione R."/>
            <person name="Hildebrand F."/>
            <person name="Pallen M.J."/>
        </authorList>
    </citation>
    <scope>NUCLEOTIDE SEQUENCE</scope>
    <source>
        <strain evidence="2">ChiGjej1B1-24693</strain>
    </source>
</reference>
<dbReference type="SUPFAM" id="SSF51905">
    <property type="entry name" value="FAD/NAD(P)-binding domain"/>
    <property type="match status" value="1"/>
</dbReference>
<dbReference type="Proteomes" id="UP000886842">
    <property type="component" value="Unassembled WGS sequence"/>
</dbReference>
<organism evidence="2 3">
    <name type="scientific">Candidatus Avipropionibacterium avicola</name>
    <dbReference type="NCBI Taxonomy" id="2840701"/>
    <lineage>
        <taxon>Bacteria</taxon>
        <taxon>Bacillati</taxon>
        <taxon>Actinomycetota</taxon>
        <taxon>Actinomycetes</taxon>
        <taxon>Propionibacteriales</taxon>
        <taxon>Propionibacteriaceae</taxon>
        <taxon>Propionibacteriaceae incertae sedis</taxon>
        <taxon>Candidatus Avipropionibacterium</taxon>
    </lineage>
</organism>
<feature type="non-terminal residue" evidence="2">
    <location>
        <position position="1"/>
    </location>
</feature>
<dbReference type="AlphaFoldDB" id="A0A9D1KME3"/>